<accession>A0A1J5SLJ1</accession>
<dbReference type="Pfam" id="PF08495">
    <property type="entry name" value="FIST"/>
    <property type="match status" value="1"/>
</dbReference>
<comment type="caution">
    <text evidence="3">The sequence shown here is derived from an EMBL/GenBank/DDBJ whole genome shotgun (WGS) entry which is preliminary data.</text>
</comment>
<dbReference type="AlphaFoldDB" id="A0A1J5SLJ1"/>
<dbReference type="SMART" id="SM00897">
    <property type="entry name" value="FIST"/>
    <property type="match status" value="1"/>
</dbReference>
<dbReference type="SMART" id="SM01204">
    <property type="entry name" value="FIST_C"/>
    <property type="match status" value="1"/>
</dbReference>
<name>A0A1J5SLJ1_9ZZZZ</name>
<dbReference type="Pfam" id="PF10442">
    <property type="entry name" value="FIST_C"/>
    <property type="match status" value="1"/>
</dbReference>
<evidence type="ECO:0000259" key="2">
    <source>
        <dbReference type="SMART" id="SM01204"/>
    </source>
</evidence>
<organism evidence="3">
    <name type="scientific">mine drainage metagenome</name>
    <dbReference type="NCBI Taxonomy" id="410659"/>
    <lineage>
        <taxon>unclassified sequences</taxon>
        <taxon>metagenomes</taxon>
        <taxon>ecological metagenomes</taxon>
    </lineage>
</organism>
<dbReference type="EC" id="3.1.4.52" evidence="3"/>
<sequence>MDIEQRHWIPEARWPPAAAPAPLAQPAELLFAFGGTGLLDPARFQRLRELYPEALIVGCSTAGEIHGTAVHDDTLAMTAIRFSKTRLRLATAHVAAPAESGSAGAALARQLSAGDLVHVLLISDGLKVNGTELVDGLKSALPERVAVTGGLSGDGARFQRTLVMADAAPAEGVIAAVGFYGENLQVGYGSLGGWDPFGPDRRITRAAGNVLYELDGESALSLYKRYLGEHAAALPAAGLLFPLALRATPGSGSGRSGLVRTILAVDEADQSMTFAGDMPVGMYARLMKANFDRLVAGASGAAQASQETLGTVTPQLALLISCVGRKLVLQQRIEEEVESVREVLGPAAALTGFYSYGEISPYAPTAKCELHNQTMTITTFAET</sequence>
<dbReference type="PANTHER" id="PTHR40252:SF2">
    <property type="entry name" value="BLR0328 PROTEIN"/>
    <property type="match status" value="1"/>
</dbReference>
<dbReference type="PANTHER" id="PTHR40252">
    <property type="entry name" value="BLR0328 PROTEIN"/>
    <property type="match status" value="1"/>
</dbReference>
<dbReference type="InterPro" id="IPR013702">
    <property type="entry name" value="FIST_domain_N"/>
</dbReference>
<protein>
    <submittedName>
        <fullName evidence="3">Cyclic di-GMP phosphodiesterase CdpA</fullName>
        <ecNumber evidence="3">3.1.4.52</ecNumber>
    </submittedName>
</protein>
<proteinExistence type="predicted"/>
<dbReference type="InterPro" id="IPR019494">
    <property type="entry name" value="FIST_C"/>
</dbReference>
<keyword evidence="3" id="KW-0378">Hydrolase</keyword>
<dbReference type="GO" id="GO:0071111">
    <property type="term" value="F:cyclic-guanylate-specific phosphodiesterase activity"/>
    <property type="evidence" value="ECO:0007669"/>
    <property type="project" value="UniProtKB-EC"/>
</dbReference>
<gene>
    <name evidence="3" type="primary">cdpA_5</name>
    <name evidence="3" type="ORF">GALL_170750</name>
</gene>
<dbReference type="EMBL" id="MLJW01000090">
    <property type="protein sequence ID" value="OIR00934.1"/>
    <property type="molecule type" value="Genomic_DNA"/>
</dbReference>
<feature type="domain" description="FIST C-domain" evidence="2">
    <location>
        <begin position="219"/>
        <end position="362"/>
    </location>
</feature>
<feature type="domain" description="FIST" evidence="1">
    <location>
        <begin position="25"/>
        <end position="218"/>
    </location>
</feature>
<evidence type="ECO:0000313" key="3">
    <source>
        <dbReference type="EMBL" id="OIR00934.1"/>
    </source>
</evidence>
<reference evidence="3" key="1">
    <citation type="submission" date="2016-10" db="EMBL/GenBank/DDBJ databases">
        <title>Sequence of Gallionella enrichment culture.</title>
        <authorList>
            <person name="Poehlein A."/>
            <person name="Muehling M."/>
            <person name="Daniel R."/>
        </authorList>
    </citation>
    <scope>NUCLEOTIDE SEQUENCE</scope>
</reference>
<evidence type="ECO:0000259" key="1">
    <source>
        <dbReference type="SMART" id="SM00897"/>
    </source>
</evidence>